<protein>
    <recommendedName>
        <fullName evidence="3">Zn-dependent hydrolase</fullName>
    </recommendedName>
</protein>
<evidence type="ECO:0008006" key="3">
    <source>
        <dbReference type="Google" id="ProtNLM"/>
    </source>
</evidence>
<accession>A0A9E8SFJ4</accession>
<dbReference type="AlphaFoldDB" id="A0A9E8SFJ4"/>
<dbReference type="EMBL" id="CP113088">
    <property type="protein sequence ID" value="WAC03484.1"/>
    <property type="molecule type" value="Genomic_DNA"/>
</dbReference>
<organism evidence="1 2">
    <name type="scientific">Lacinutrix neustonica</name>
    <dbReference type="NCBI Taxonomy" id="2980107"/>
    <lineage>
        <taxon>Bacteria</taxon>
        <taxon>Pseudomonadati</taxon>
        <taxon>Bacteroidota</taxon>
        <taxon>Flavobacteriia</taxon>
        <taxon>Flavobacteriales</taxon>
        <taxon>Flavobacteriaceae</taxon>
        <taxon>Lacinutrix</taxon>
    </lineage>
</organism>
<gene>
    <name evidence="1" type="ORF">N7U66_08345</name>
</gene>
<proteinExistence type="predicted"/>
<name>A0A9E8SFJ4_9FLAO</name>
<sequence length="213" mass="24326">MKNTIYLLVFVCIFSCKEDVQETETTTTETPKSEMQSNLDKYVSVKLTSDLSALSDKEKEMLPILMEAANKMNDLFWYEAYGDCDALLNSISDETTKTYVKINYGPWDRLNNNKPFIDGVGEKPKGANFYPKDMSKEEFGSATLDNKSSIYNFVRRDGAGKLFTIPYYKKFEVEVKQVSDLLLKAAELAEDKGLKTYLELRAAALLNDDYREK</sequence>
<dbReference type="Proteomes" id="UP001164705">
    <property type="component" value="Chromosome"/>
</dbReference>
<dbReference type="KEGG" id="lnu:N7U66_08345"/>
<evidence type="ECO:0000313" key="1">
    <source>
        <dbReference type="EMBL" id="WAC03484.1"/>
    </source>
</evidence>
<evidence type="ECO:0000313" key="2">
    <source>
        <dbReference type="Proteomes" id="UP001164705"/>
    </source>
</evidence>
<reference evidence="1" key="1">
    <citation type="submission" date="2022-11" db="EMBL/GenBank/DDBJ databases">
        <title>Lacinutrix neustonica HL-RS19T sp. nov., isolated from the surface microlayer sample of brackish Lake Shihwa.</title>
        <authorList>
            <person name="Choi J.Y."/>
            <person name="Hwang C.Y."/>
        </authorList>
    </citation>
    <scope>NUCLEOTIDE SEQUENCE</scope>
    <source>
        <strain evidence="1">HL-RS19</strain>
    </source>
</reference>
<keyword evidence="2" id="KW-1185">Reference proteome</keyword>
<dbReference type="RefSeq" id="WP_267678068.1">
    <property type="nucleotide sequence ID" value="NZ_CP113088.1"/>
</dbReference>